<dbReference type="Pfam" id="PF22621">
    <property type="entry name" value="CurL-like_PKS_C"/>
    <property type="match status" value="1"/>
</dbReference>
<keyword evidence="12" id="KW-1185">Reference proteome</keyword>
<dbReference type="GO" id="GO:0031177">
    <property type="term" value="F:phosphopantetheine binding"/>
    <property type="evidence" value="ECO:0007669"/>
    <property type="project" value="InterPro"/>
</dbReference>
<dbReference type="InterPro" id="IPR020841">
    <property type="entry name" value="PKS_Beta-ketoAc_synthase_dom"/>
</dbReference>
<evidence type="ECO:0000313" key="11">
    <source>
        <dbReference type="EMBL" id="MTE16389.1"/>
    </source>
</evidence>
<dbReference type="SMART" id="SM00826">
    <property type="entry name" value="PKS_DH"/>
    <property type="match status" value="1"/>
</dbReference>
<keyword evidence="1" id="KW-0596">Phosphopantetheine</keyword>
<evidence type="ECO:0000313" key="12">
    <source>
        <dbReference type="Proteomes" id="UP000432464"/>
    </source>
</evidence>
<dbReference type="RefSeq" id="WP_154790812.1">
    <property type="nucleotide sequence ID" value="NZ_WMBB01000014.1"/>
</dbReference>
<dbReference type="GO" id="GO:0006633">
    <property type="term" value="P:fatty acid biosynthetic process"/>
    <property type="evidence" value="ECO:0007669"/>
    <property type="project" value="InterPro"/>
</dbReference>
<dbReference type="CDD" id="cd00833">
    <property type="entry name" value="PKS"/>
    <property type="match status" value="1"/>
</dbReference>
<dbReference type="SUPFAM" id="SSF47336">
    <property type="entry name" value="ACP-like"/>
    <property type="match status" value="1"/>
</dbReference>
<keyword evidence="2" id="KW-0597">Phosphoprotein</keyword>
<dbReference type="InterPro" id="IPR014043">
    <property type="entry name" value="Acyl_transferase_dom"/>
</dbReference>
<evidence type="ECO:0000256" key="7">
    <source>
        <dbReference type="SAM" id="MobiDB-lite"/>
    </source>
</evidence>
<dbReference type="Gene3D" id="1.10.1200.10">
    <property type="entry name" value="ACP-like"/>
    <property type="match status" value="1"/>
</dbReference>
<sequence>MIAIIGMACHVPGAHGIDEFWQLLLDGIDAITEIPITRFPIDQFYQPGGPAAGKIITTAGGFLDNIDGFDADFFGVSPREAEAMDPQQRLLLECAWEAIEDAGLTREQLAGSRTGVFVGTDSSNYWELQNRGKPTIYGVMGGGARSAIAGRLSFAFDLNGPALAVDAACASSLSALNVAVQSLRSGESSMAIAAGAHLVLSPWESVAFSSAGMLSPEGRCKFGDRDADGFVRSEGIAAVILKPLPAALADGDPIHAVIRGVGSSNDGMGSGLFMAPAVSGQVDMLRNAYADAGIDPATVDFVEAHGTGTQAGDPVELKAIGTVLGAGRTRRLLVGSHKTNIGHSEAAAGLIGVIKAVLCLRHRTVPGNLHLRTPNPAIPWEELPLTLPSMATPLDDDKRLVAGVSGFGVSGTNVHVVLTEVDPAVATRVRHADAALAETGDAQLLTLSAQSHEALRDLVRFHLTYLGPRGAGRHEDIRDIAYTAAARRTHHDRRLAVVGATHDELIEQLRAVLHGDTEFVAHDRPRVAFVFPGQGSQWPGMCRELLEVSPAFRHAMVRCDAAIRAESGWSVLELLRDGAELTGIDVVQPTLWAVEIALAETWRAWGVEPDLVIGHSMGEAAAAHIAGALSLEDAAAVICRRSALMRRVAGQGAMAVVGLSIDSARELIAEVSTKVSVAVSNSPKTTVLSGDPQVLAELKTTLEARDVFCQMVKVDVASHSVQMDPVLDELVEALGAITPLAGRIPVHSTVLGQPVAGIDLDAAYWARNLREPVQFSAVVRAAAAERPTVFVEISPHPMLVQAIRENIADLGVTGEAVGSQRRGQPERATLLAGLATLYARNAPMSLSRLYSGGRCVPLPHYPWQRERFWLSEADTTVTSTVLGRDITLDTTAAPYLLEHVVNGVRLVPGTVFLDRVRQFGREAAGGLPVALSDVEFVAALVLTPGEIRSLRVELMPTEFGVWRFTVTAPESPGGPVVEHCRGTVRTGSIPPQAHRPLDEIRARLDGQCTGAGFYARAEEGGTAWGPSFLALTELWHGPGEALARFELPTALVADPEAAQAHPALLEACAAPVLALFDEPVWMIADQLELARFGEAPIRQGWTHVKVTSSPTPSTVIADVTVFDDQELIVAELTGLRVRPTVTHLPEIPSPTELSAQPATASRPEPGAAAGGGLSVEVRGELRIRDAASRTVLELSGSLAFHPDGMSFGTAPTELTAALPNSLTSAPITAGAPAARVTVPTAPAPASAPVPVRQSANGRPVVGAPDAGSATKTLTTPAVTAPNDIAPIAASRQPDSSPEAVLESLIGQIAAVTRRPAAKIDARRTATEIGMDSLMSLEVKSHLQQAFGVTIPAKLLLEADSLRAAAEQIAALAAPDGSNAP</sequence>
<dbReference type="InterPro" id="IPR009081">
    <property type="entry name" value="PP-bd_ACP"/>
</dbReference>
<dbReference type="InterPro" id="IPR016039">
    <property type="entry name" value="Thiolase-like"/>
</dbReference>
<dbReference type="Pfam" id="PF00109">
    <property type="entry name" value="ketoacyl-synt"/>
    <property type="match status" value="1"/>
</dbReference>
<dbReference type="PROSITE" id="PS52019">
    <property type="entry name" value="PKS_MFAS_DH"/>
    <property type="match status" value="1"/>
</dbReference>
<evidence type="ECO:0000259" key="8">
    <source>
        <dbReference type="PROSITE" id="PS50075"/>
    </source>
</evidence>
<dbReference type="Gene3D" id="3.30.70.3290">
    <property type="match status" value="1"/>
</dbReference>
<proteinExistence type="predicted"/>
<dbReference type="InterPro" id="IPR001227">
    <property type="entry name" value="Ac_transferase_dom_sf"/>
</dbReference>
<feature type="region of interest" description="N-terminal hotdog fold" evidence="6">
    <location>
        <begin position="865"/>
        <end position="991"/>
    </location>
</feature>
<gene>
    <name evidence="11" type="ORF">GLP40_26940</name>
</gene>
<dbReference type="InterPro" id="IPR020807">
    <property type="entry name" value="PKS_DH"/>
</dbReference>
<dbReference type="PROSITE" id="PS50075">
    <property type="entry name" value="CARRIER"/>
    <property type="match status" value="1"/>
</dbReference>
<evidence type="ECO:0000259" key="9">
    <source>
        <dbReference type="PROSITE" id="PS52004"/>
    </source>
</evidence>
<dbReference type="FunFam" id="3.40.366.10:FF:000002">
    <property type="entry name" value="Probable polyketide synthase 2"/>
    <property type="match status" value="1"/>
</dbReference>
<comment type="caution">
    <text evidence="11">The sequence shown here is derived from an EMBL/GenBank/DDBJ whole genome shotgun (WGS) entry which is preliminary data.</text>
</comment>
<dbReference type="Pfam" id="PF00698">
    <property type="entry name" value="Acyl_transf_1"/>
    <property type="match status" value="1"/>
</dbReference>
<dbReference type="InterPro" id="IPR036736">
    <property type="entry name" value="ACP-like_sf"/>
</dbReference>
<dbReference type="Gene3D" id="3.10.129.110">
    <property type="entry name" value="Polyketide synthase dehydratase"/>
    <property type="match status" value="1"/>
</dbReference>
<dbReference type="Gene3D" id="3.40.47.10">
    <property type="match status" value="1"/>
</dbReference>
<dbReference type="InterPro" id="IPR018201">
    <property type="entry name" value="Ketoacyl_synth_AS"/>
</dbReference>
<dbReference type="EMBL" id="WMBB01000014">
    <property type="protein sequence ID" value="MTE16389.1"/>
    <property type="molecule type" value="Genomic_DNA"/>
</dbReference>
<dbReference type="Proteomes" id="UP000432464">
    <property type="component" value="Unassembled WGS sequence"/>
</dbReference>
<dbReference type="InterPro" id="IPR050091">
    <property type="entry name" value="PKS_NRPS_Biosynth_Enz"/>
</dbReference>
<feature type="region of interest" description="Disordered" evidence="7">
    <location>
        <begin position="1143"/>
        <end position="1173"/>
    </location>
</feature>
<dbReference type="InterPro" id="IPR016036">
    <property type="entry name" value="Malonyl_transacylase_ACP-bd"/>
</dbReference>
<comment type="caution">
    <text evidence="6">Lacks conserved residue(s) required for the propagation of feature annotation.</text>
</comment>
<dbReference type="Pfam" id="PF00550">
    <property type="entry name" value="PP-binding"/>
    <property type="match status" value="1"/>
</dbReference>
<dbReference type="Pfam" id="PF02801">
    <property type="entry name" value="Ketoacyl-synt_C"/>
    <property type="match status" value="1"/>
</dbReference>
<organism evidence="11 12">
    <name type="scientific">Nocardia aurantiaca</name>
    <dbReference type="NCBI Taxonomy" id="2675850"/>
    <lineage>
        <taxon>Bacteria</taxon>
        <taxon>Bacillati</taxon>
        <taxon>Actinomycetota</taxon>
        <taxon>Actinomycetes</taxon>
        <taxon>Mycobacteriales</taxon>
        <taxon>Nocardiaceae</taxon>
        <taxon>Nocardia</taxon>
    </lineage>
</organism>
<dbReference type="Pfam" id="PF21089">
    <property type="entry name" value="PKS_DH_N"/>
    <property type="match status" value="1"/>
</dbReference>
<dbReference type="SMART" id="SM00827">
    <property type="entry name" value="PKS_AT"/>
    <property type="match status" value="1"/>
</dbReference>
<evidence type="ECO:0000256" key="6">
    <source>
        <dbReference type="PROSITE-ProRule" id="PRU01363"/>
    </source>
</evidence>
<dbReference type="InterPro" id="IPR042104">
    <property type="entry name" value="PKS_dehydratase_sf"/>
</dbReference>
<dbReference type="PROSITE" id="PS00606">
    <property type="entry name" value="KS3_1"/>
    <property type="match status" value="1"/>
</dbReference>
<dbReference type="Gene3D" id="3.40.366.10">
    <property type="entry name" value="Malonyl-Coenzyme A Acyl Carrier Protein, domain 2"/>
    <property type="match status" value="1"/>
</dbReference>
<feature type="domain" description="Carrier" evidence="8">
    <location>
        <begin position="1295"/>
        <end position="1372"/>
    </location>
</feature>
<evidence type="ECO:0000256" key="1">
    <source>
        <dbReference type="ARBA" id="ARBA00022450"/>
    </source>
</evidence>
<dbReference type="InterPro" id="IPR014030">
    <property type="entry name" value="Ketoacyl_synth_N"/>
</dbReference>
<feature type="region of interest" description="C-terminal hotdog fold" evidence="6">
    <location>
        <begin position="1005"/>
        <end position="1146"/>
    </location>
</feature>
<dbReference type="Pfam" id="PF14765">
    <property type="entry name" value="PS-DH"/>
    <property type="match status" value="1"/>
</dbReference>
<dbReference type="InterPro" id="IPR049551">
    <property type="entry name" value="PKS_DH_C"/>
</dbReference>
<keyword evidence="3 11" id="KW-0808">Transferase</keyword>
<dbReference type="SUPFAM" id="SSF55048">
    <property type="entry name" value="Probable ACP-binding domain of malonyl-CoA ACP transacylase"/>
    <property type="match status" value="1"/>
</dbReference>
<dbReference type="SMART" id="SM00823">
    <property type="entry name" value="PKS_PP"/>
    <property type="match status" value="1"/>
</dbReference>
<feature type="domain" description="PKS/mFAS DH" evidence="10">
    <location>
        <begin position="865"/>
        <end position="1146"/>
    </location>
</feature>
<dbReference type="InterPro" id="IPR014031">
    <property type="entry name" value="Ketoacyl_synth_C"/>
</dbReference>
<dbReference type="InterPro" id="IPR049552">
    <property type="entry name" value="PKS_DH_N"/>
</dbReference>
<dbReference type="InterPro" id="IPR049900">
    <property type="entry name" value="PKS_mFAS_DH"/>
</dbReference>
<evidence type="ECO:0000256" key="5">
    <source>
        <dbReference type="ARBA" id="ARBA00023315"/>
    </source>
</evidence>
<dbReference type="SUPFAM" id="SSF52151">
    <property type="entry name" value="FabD/lysophospholipase-like"/>
    <property type="match status" value="1"/>
</dbReference>
<keyword evidence="4" id="KW-0511">Multifunctional enzyme</keyword>
<dbReference type="SUPFAM" id="SSF53901">
    <property type="entry name" value="Thiolase-like"/>
    <property type="match status" value="1"/>
</dbReference>
<protein>
    <submittedName>
        <fullName evidence="11">Acyltransferase domain-containing protein</fullName>
    </submittedName>
</protein>
<name>A0A6I3L947_9NOCA</name>
<dbReference type="GO" id="GO:0004312">
    <property type="term" value="F:fatty acid synthase activity"/>
    <property type="evidence" value="ECO:0007669"/>
    <property type="project" value="TreeGrafter"/>
</dbReference>
<evidence type="ECO:0000259" key="10">
    <source>
        <dbReference type="PROSITE" id="PS52019"/>
    </source>
</evidence>
<accession>A0A6I3L947</accession>
<keyword evidence="5 11" id="KW-0012">Acyltransferase</keyword>
<dbReference type="GO" id="GO:0004315">
    <property type="term" value="F:3-oxoacyl-[acyl-carrier-protein] synthase activity"/>
    <property type="evidence" value="ECO:0007669"/>
    <property type="project" value="InterPro"/>
</dbReference>
<feature type="domain" description="Ketosynthase family 3 (KS3)" evidence="9">
    <location>
        <begin position="1"/>
        <end position="420"/>
    </location>
</feature>
<evidence type="ECO:0000256" key="2">
    <source>
        <dbReference type="ARBA" id="ARBA00022553"/>
    </source>
</evidence>
<reference evidence="11 12" key="1">
    <citation type="submission" date="2019-11" db="EMBL/GenBank/DDBJ databases">
        <title>Nocardia sp. nov. CT2-14 isolated from soil.</title>
        <authorList>
            <person name="Kanchanasin P."/>
            <person name="Tanasupawat S."/>
            <person name="Yuki M."/>
            <person name="Kudo T."/>
        </authorList>
    </citation>
    <scope>NUCLEOTIDE SEQUENCE [LARGE SCALE GENOMIC DNA]</scope>
    <source>
        <strain evidence="11 12">CT2-14</strain>
    </source>
</reference>
<dbReference type="SMART" id="SM00825">
    <property type="entry name" value="PKS_KS"/>
    <property type="match status" value="1"/>
</dbReference>
<dbReference type="PANTHER" id="PTHR43775:SF37">
    <property type="entry name" value="SI:DKEY-61P9.11"/>
    <property type="match status" value="1"/>
</dbReference>
<evidence type="ECO:0000256" key="3">
    <source>
        <dbReference type="ARBA" id="ARBA00022679"/>
    </source>
</evidence>
<dbReference type="PROSITE" id="PS52004">
    <property type="entry name" value="KS3_2"/>
    <property type="match status" value="1"/>
</dbReference>
<dbReference type="PANTHER" id="PTHR43775">
    <property type="entry name" value="FATTY ACID SYNTHASE"/>
    <property type="match status" value="1"/>
</dbReference>
<evidence type="ECO:0000256" key="4">
    <source>
        <dbReference type="ARBA" id="ARBA00023268"/>
    </source>
</evidence>
<dbReference type="InterPro" id="IPR016035">
    <property type="entry name" value="Acyl_Trfase/lysoPLipase"/>
</dbReference>
<dbReference type="InterPro" id="IPR020806">
    <property type="entry name" value="PKS_PP-bd"/>
</dbReference>